<sequence length="24" mass="2742">MMNHTMTASIKDRTFIQKSLMSLG</sequence>
<dbReference type="EMBL" id="UINC01080950">
    <property type="protein sequence ID" value="SVC24366.1"/>
    <property type="molecule type" value="Genomic_DNA"/>
</dbReference>
<evidence type="ECO:0000313" key="1">
    <source>
        <dbReference type="EMBL" id="SVC24366.1"/>
    </source>
</evidence>
<organism evidence="1">
    <name type="scientific">marine metagenome</name>
    <dbReference type="NCBI Taxonomy" id="408172"/>
    <lineage>
        <taxon>unclassified sequences</taxon>
        <taxon>metagenomes</taxon>
        <taxon>ecological metagenomes</taxon>
    </lineage>
</organism>
<dbReference type="AlphaFoldDB" id="A0A382KJP5"/>
<reference evidence="1" key="1">
    <citation type="submission" date="2018-05" db="EMBL/GenBank/DDBJ databases">
        <authorList>
            <person name="Lanie J.A."/>
            <person name="Ng W.-L."/>
            <person name="Kazmierczak K.M."/>
            <person name="Andrzejewski T.M."/>
            <person name="Davidsen T.M."/>
            <person name="Wayne K.J."/>
            <person name="Tettelin H."/>
            <person name="Glass J.I."/>
            <person name="Rusch D."/>
            <person name="Podicherti R."/>
            <person name="Tsui H.-C.T."/>
            <person name="Winkler M.E."/>
        </authorList>
    </citation>
    <scope>NUCLEOTIDE SEQUENCE</scope>
</reference>
<feature type="non-terminal residue" evidence="1">
    <location>
        <position position="24"/>
    </location>
</feature>
<gene>
    <name evidence="1" type="ORF">METZ01_LOCUS277220</name>
</gene>
<accession>A0A382KJP5</accession>
<protein>
    <submittedName>
        <fullName evidence="1">Uncharacterized protein</fullName>
    </submittedName>
</protein>
<proteinExistence type="predicted"/>
<name>A0A382KJP5_9ZZZZ</name>